<proteinExistence type="predicted"/>
<name>A0ACB9EJG6_ARCLA</name>
<organism evidence="1 2">
    <name type="scientific">Arctium lappa</name>
    <name type="common">Greater burdock</name>
    <name type="synonym">Lappa major</name>
    <dbReference type="NCBI Taxonomy" id="4217"/>
    <lineage>
        <taxon>Eukaryota</taxon>
        <taxon>Viridiplantae</taxon>
        <taxon>Streptophyta</taxon>
        <taxon>Embryophyta</taxon>
        <taxon>Tracheophyta</taxon>
        <taxon>Spermatophyta</taxon>
        <taxon>Magnoliopsida</taxon>
        <taxon>eudicotyledons</taxon>
        <taxon>Gunneridae</taxon>
        <taxon>Pentapetalae</taxon>
        <taxon>asterids</taxon>
        <taxon>campanulids</taxon>
        <taxon>Asterales</taxon>
        <taxon>Asteraceae</taxon>
        <taxon>Carduoideae</taxon>
        <taxon>Cardueae</taxon>
        <taxon>Arctiinae</taxon>
        <taxon>Arctium</taxon>
    </lineage>
</organism>
<accession>A0ACB9EJG6</accession>
<gene>
    <name evidence="1" type="ORF">L6452_06530</name>
</gene>
<reference evidence="2" key="1">
    <citation type="journal article" date="2022" name="Mol. Ecol. Resour.">
        <title>The genomes of chicory, endive, great burdock and yacon provide insights into Asteraceae palaeo-polyploidization history and plant inulin production.</title>
        <authorList>
            <person name="Fan W."/>
            <person name="Wang S."/>
            <person name="Wang H."/>
            <person name="Wang A."/>
            <person name="Jiang F."/>
            <person name="Liu H."/>
            <person name="Zhao H."/>
            <person name="Xu D."/>
            <person name="Zhang Y."/>
        </authorList>
    </citation>
    <scope>NUCLEOTIDE SEQUENCE [LARGE SCALE GENOMIC DNA]</scope>
    <source>
        <strain evidence="2">cv. Niubang</strain>
    </source>
</reference>
<evidence type="ECO:0000313" key="1">
    <source>
        <dbReference type="EMBL" id="KAI3758957.1"/>
    </source>
</evidence>
<reference evidence="1 2" key="2">
    <citation type="journal article" date="2022" name="Mol. Ecol. Resour.">
        <title>The genomes of chicory, endive, great burdock and yacon provide insights into Asteraceae paleo-polyploidization history and plant inulin production.</title>
        <authorList>
            <person name="Fan W."/>
            <person name="Wang S."/>
            <person name="Wang H."/>
            <person name="Wang A."/>
            <person name="Jiang F."/>
            <person name="Liu H."/>
            <person name="Zhao H."/>
            <person name="Xu D."/>
            <person name="Zhang Y."/>
        </authorList>
    </citation>
    <scope>NUCLEOTIDE SEQUENCE [LARGE SCALE GENOMIC DNA]</scope>
    <source>
        <strain evidence="2">cv. Niubang</strain>
    </source>
</reference>
<sequence>MKKKSSGEKKKNGGGWLMVATKGGVQCCYNKEEATMIENAITMKKKKGTTPSLHLTRTSIINYDMLCFLRFIDIFKKKESNENPNCKNNAYAFNLYLFNNNEPNWVCSSRPVSFFPHFHYLVISNVFQRFLESNKKMREESRDVKGRGCHFL</sequence>
<dbReference type="EMBL" id="CM042048">
    <property type="protein sequence ID" value="KAI3758957.1"/>
    <property type="molecule type" value="Genomic_DNA"/>
</dbReference>
<dbReference type="Proteomes" id="UP001055879">
    <property type="component" value="Linkage Group LG02"/>
</dbReference>
<protein>
    <submittedName>
        <fullName evidence="1">Uncharacterized protein</fullName>
    </submittedName>
</protein>
<keyword evidence="2" id="KW-1185">Reference proteome</keyword>
<comment type="caution">
    <text evidence="1">The sequence shown here is derived from an EMBL/GenBank/DDBJ whole genome shotgun (WGS) entry which is preliminary data.</text>
</comment>
<evidence type="ECO:0000313" key="2">
    <source>
        <dbReference type="Proteomes" id="UP001055879"/>
    </source>
</evidence>